<name>A0AB72X5J1_9RALS</name>
<protein>
    <submittedName>
        <fullName evidence="2">Uncharacterized protein</fullName>
    </submittedName>
</protein>
<comment type="caution">
    <text evidence="2">The sequence shown here is derived from an EMBL/GenBank/DDBJ whole genome shotgun (WGS) entry which is preliminary data.</text>
</comment>
<evidence type="ECO:0000313" key="3">
    <source>
        <dbReference type="Proteomes" id="UP001189225"/>
    </source>
</evidence>
<dbReference type="EMBL" id="CATWHI010000007">
    <property type="protein sequence ID" value="CAJ0744287.1"/>
    <property type="molecule type" value="Genomic_DNA"/>
</dbReference>
<sequence>MPFGLSWMHCLVKLRPWLSIARGDTRGRAQSPSHCIDSTAFTPNTDNSHKLTRQSFA</sequence>
<dbReference type="AlphaFoldDB" id="A0AB72X5J1"/>
<evidence type="ECO:0000256" key="1">
    <source>
        <dbReference type="SAM" id="MobiDB-lite"/>
    </source>
</evidence>
<gene>
    <name evidence="2" type="ORF">R16034_04307</name>
</gene>
<proteinExistence type="predicted"/>
<organism evidence="2 3">
    <name type="scientific">Ralstonia edaphi</name>
    <dbReference type="NCBI Taxonomy" id="3058599"/>
    <lineage>
        <taxon>Bacteria</taxon>
        <taxon>Pseudomonadati</taxon>
        <taxon>Pseudomonadota</taxon>
        <taxon>Betaproteobacteria</taxon>
        <taxon>Burkholderiales</taxon>
        <taxon>Burkholderiaceae</taxon>
        <taxon>Ralstonia</taxon>
    </lineage>
</organism>
<feature type="region of interest" description="Disordered" evidence="1">
    <location>
        <begin position="25"/>
        <end position="57"/>
    </location>
</feature>
<reference evidence="2 3" key="1">
    <citation type="submission" date="2023-07" db="EMBL/GenBank/DDBJ databases">
        <authorList>
            <person name="Peeters C."/>
        </authorList>
    </citation>
    <scope>NUCLEOTIDE SEQUENCE [LARGE SCALE GENOMIC DNA]</scope>
    <source>
        <strain evidence="2 3">R-16034</strain>
    </source>
</reference>
<dbReference type="Proteomes" id="UP001189225">
    <property type="component" value="Unassembled WGS sequence"/>
</dbReference>
<accession>A0AB72X5J1</accession>
<keyword evidence="3" id="KW-1185">Reference proteome</keyword>
<evidence type="ECO:0000313" key="2">
    <source>
        <dbReference type="EMBL" id="CAJ0744287.1"/>
    </source>
</evidence>